<dbReference type="PROSITE" id="PS51387">
    <property type="entry name" value="FAD_PCMH"/>
    <property type="match status" value="1"/>
</dbReference>
<dbReference type="PANTHER" id="PTHR13878">
    <property type="entry name" value="GULONOLACTONE OXIDASE"/>
    <property type="match status" value="1"/>
</dbReference>
<dbReference type="InterPro" id="IPR036318">
    <property type="entry name" value="FAD-bd_PCMH-like_sf"/>
</dbReference>
<keyword evidence="7" id="KW-1185">Reference proteome</keyword>
<comment type="similarity">
    <text evidence="1">Belongs to the oxygen-dependent FAD-linked oxidoreductase family.</text>
</comment>
<evidence type="ECO:0000313" key="6">
    <source>
        <dbReference type="EMBL" id="MFC7344572.1"/>
    </source>
</evidence>
<evidence type="ECO:0000256" key="1">
    <source>
        <dbReference type="ARBA" id="ARBA00005466"/>
    </source>
</evidence>
<dbReference type="EMBL" id="JBHTCJ010000017">
    <property type="protein sequence ID" value="MFC7344572.1"/>
    <property type="molecule type" value="Genomic_DNA"/>
</dbReference>
<accession>A0ABW2LPV6</accession>
<dbReference type="SUPFAM" id="SSF56176">
    <property type="entry name" value="FAD-binding/transporter-associated domain-like"/>
    <property type="match status" value="1"/>
</dbReference>
<dbReference type="InterPro" id="IPR006094">
    <property type="entry name" value="Oxid_FAD_bind_N"/>
</dbReference>
<reference evidence="7" key="1">
    <citation type="journal article" date="2019" name="Int. J. Syst. Evol. Microbiol.">
        <title>The Global Catalogue of Microorganisms (GCM) 10K type strain sequencing project: providing services to taxonomists for standard genome sequencing and annotation.</title>
        <authorList>
            <consortium name="The Broad Institute Genomics Platform"/>
            <consortium name="The Broad Institute Genome Sequencing Center for Infectious Disease"/>
            <person name="Wu L."/>
            <person name="Ma J."/>
        </authorList>
    </citation>
    <scope>NUCLEOTIDE SEQUENCE [LARGE SCALE GENOMIC DNA]</scope>
    <source>
        <strain evidence="7">WLHS5</strain>
    </source>
</reference>
<dbReference type="RefSeq" id="WP_380672484.1">
    <property type="nucleotide sequence ID" value="NZ_JBHTCJ010000017.1"/>
</dbReference>
<gene>
    <name evidence="6" type="ORF">ACFQRI_24460</name>
</gene>
<dbReference type="Gene3D" id="3.30.465.10">
    <property type="match status" value="1"/>
</dbReference>
<dbReference type="Gene3D" id="3.30.43.10">
    <property type="entry name" value="Uridine Diphospho-n-acetylenolpyruvylglucosamine Reductase, domain 2"/>
    <property type="match status" value="1"/>
</dbReference>
<dbReference type="Gene3D" id="3.40.462.10">
    <property type="entry name" value="FAD-linked oxidases, C-terminal domain"/>
    <property type="match status" value="1"/>
</dbReference>
<name>A0ABW2LPV6_9PSEU</name>
<dbReference type="SUPFAM" id="SSF55103">
    <property type="entry name" value="FAD-linked oxidases, C-terminal domain"/>
    <property type="match status" value="1"/>
</dbReference>
<feature type="domain" description="FAD-binding PCMH-type" evidence="5">
    <location>
        <begin position="42"/>
        <end position="213"/>
    </location>
</feature>
<evidence type="ECO:0000256" key="4">
    <source>
        <dbReference type="ARBA" id="ARBA00023002"/>
    </source>
</evidence>
<comment type="caution">
    <text evidence="6">The sequence shown here is derived from an EMBL/GenBank/DDBJ whole genome shotgun (WGS) entry which is preliminary data.</text>
</comment>
<evidence type="ECO:0000259" key="5">
    <source>
        <dbReference type="PROSITE" id="PS51387"/>
    </source>
</evidence>
<dbReference type="InterPro" id="IPR016164">
    <property type="entry name" value="FAD-linked_Oxase-like_C"/>
</dbReference>
<evidence type="ECO:0000313" key="7">
    <source>
        <dbReference type="Proteomes" id="UP001596504"/>
    </source>
</evidence>
<sequence length="474" mass="51837">MQQDLDPDLALDWHSAPRPDGGVLYRDLPTRREAARDLGGIVHALPGAVLRPAGGRDIAHLLSWASLRGVPASAAGTRHQMGGQASPGEGGLIIDTRSLSEIYDLQDDHITVGAGTTLRQITEAASARGLRTISGSTGYTRLTVGGVCSAGGITSTYRTGALIDSVEELEVVTAAGEIHTCTAEDNAELFNAALAGGGRGGIITRVRLALTHAPSRVRTWTLHYTQDPEQTRVMLADMRMLADRGEVDELWVQWLRDEQVDHTTYRMHVSSYYTGPEPDPQVLLQDLHREPAEVTDETWGAHAIRHDALYDTIMPEWAARPKAWSCYFLPESELAQWCDRTAAELDETDYGTPLSQGLMFPHKRTAFARPGLHLPEPTGDPNELVVLWGVLLETSNDTPAEQWLPPRMGRARRWVDHLHTLGGTVYPIGSDPVTPDDAPTTDSTDDLMATHDPHQILSGPYAGRVATHLARRHN</sequence>
<protein>
    <submittedName>
        <fullName evidence="6">FAD-binding protein</fullName>
    </submittedName>
</protein>
<evidence type="ECO:0000256" key="3">
    <source>
        <dbReference type="ARBA" id="ARBA00022827"/>
    </source>
</evidence>
<dbReference type="InterPro" id="IPR050432">
    <property type="entry name" value="FAD-linked_Oxidoreductases_BP"/>
</dbReference>
<dbReference type="InterPro" id="IPR016167">
    <property type="entry name" value="FAD-bd_PCMH_sub1"/>
</dbReference>
<evidence type="ECO:0000256" key="2">
    <source>
        <dbReference type="ARBA" id="ARBA00022630"/>
    </source>
</evidence>
<dbReference type="Proteomes" id="UP001596504">
    <property type="component" value="Unassembled WGS sequence"/>
</dbReference>
<dbReference type="InterPro" id="IPR016169">
    <property type="entry name" value="FAD-bd_PCMH_sub2"/>
</dbReference>
<proteinExistence type="inferred from homology"/>
<keyword evidence="2" id="KW-0285">Flavoprotein</keyword>
<dbReference type="Pfam" id="PF01565">
    <property type="entry name" value="FAD_binding_4"/>
    <property type="match status" value="1"/>
</dbReference>
<keyword evidence="4" id="KW-0560">Oxidoreductase</keyword>
<dbReference type="PANTHER" id="PTHR13878:SF53">
    <property type="entry name" value="CYTOKININ DEHYDROGENASE 6"/>
    <property type="match status" value="1"/>
</dbReference>
<keyword evidence="3" id="KW-0274">FAD</keyword>
<dbReference type="InterPro" id="IPR016166">
    <property type="entry name" value="FAD-bd_PCMH"/>
</dbReference>
<dbReference type="InterPro" id="IPR016170">
    <property type="entry name" value="Cytok_DH_C_sf"/>
</dbReference>
<organism evidence="6 7">
    <name type="scientific">Saccharopolyspora griseoalba</name>
    <dbReference type="NCBI Taxonomy" id="1431848"/>
    <lineage>
        <taxon>Bacteria</taxon>
        <taxon>Bacillati</taxon>
        <taxon>Actinomycetota</taxon>
        <taxon>Actinomycetes</taxon>
        <taxon>Pseudonocardiales</taxon>
        <taxon>Pseudonocardiaceae</taxon>
        <taxon>Saccharopolyspora</taxon>
    </lineage>
</organism>